<dbReference type="EMBL" id="CH991579">
    <property type="protein sequence ID" value="EDQ84900.1"/>
    <property type="molecule type" value="Genomic_DNA"/>
</dbReference>
<name>A9VC14_MONBE</name>
<dbReference type="Gene3D" id="3.40.50.10140">
    <property type="entry name" value="Toll/interleukin-1 receptor homology (TIR) domain"/>
    <property type="match status" value="1"/>
</dbReference>
<dbReference type="AlphaFoldDB" id="A9VC14"/>
<dbReference type="SUPFAM" id="SSF52200">
    <property type="entry name" value="Toll/Interleukin receptor TIR domain"/>
    <property type="match status" value="1"/>
</dbReference>
<reference evidence="1 2" key="1">
    <citation type="journal article" date="2008" name="Nature">
        <title>The genome of the choanoflagellate Monosiga brevicollis and the origin of metazoans.</title>
        <authorList>
            <consortium name="JGI Sequencing"/>
            <person name="King N."/>
            <person name="Westbrook M.J."/>
            <person name="Young S.L."/>
            <person name="Kuo A."/>
            <person name="Abedin M."/>
            <person name="Chapman J."/>
            <person name="Fairclough S."/>
            <person name="Hellsten U."/>
            <person name="Isogai Y."/>
            <person name="Letunic I."/>
            <person name="Marr M."/>
            <person name="Pincus D."/>
            <person name="Putnam N."/>
            <person name="Rokas A."/>
            <person name="Wright K.J."/>
            <person name="Zuzow R."/>
            <person name="Dirks W."/>
            <person name="Good M."/>
            <person name="Goodstein D."/>
            <person name="Lemons D."/>
            <person name="Li W."/>
            <person name="Lyons J.B."/>
            <person name="Morris A."/>
            <person name="Nichols S."/>
            <person name="Richter D.J."/>
            <person name="Salamov A."/>
            <person name="Bork P."/>
            <person name="Lim W.A."/>
            <person name="Manning G."/>
            <person name="Miller W.T."/>
            <person name="McGinnis W."/>
            <person name="Shapiro H."/>
            <person name="Tjian R."/>
            <person name="Grigoriev I.V."/>
            <person name="Rokhsar D."/>
        </authorList>
    </citation>
    <scope>NUCLEOTIDE SEQUENCE [LARGE SCALE GENOMIC DNA]</scope>
    <source>
        <strain evidence="2">MX1 / ATCC 50154</strain>
    </source>
</reference>
<evidence type="ECO:0000313" key="1">
    <source>
        <dbReference type="EMBL" id="EDQ84900.1"/>
    </source>
</evidence>
<gene>
    <name evidence="1" type="ORF">MONBRDRAFT_34485</name>
</gene>
<organism evidence="1 2">
    <name type="scientific">Monosiga brevicollis</name>
    <name type="common">Choanoflagellate</name>
    <dbReference type="NCBI Taxonomy" id="81824"/>
    <lineage>
        <taxon>Eukaryota</taxon>
        <taxon>Choanoflagellata</taxon>
        <taxon>Craspedida</taxon>
        <taxon>Salpingoecidae</taxon>
        <taxon>Monosiga</taxon>
    </lineage>
</organism>
<dbReference type="RefSeq" id="XP_001750241.1">
    <property type="nucleotide sequence ID" value="XM_001750189.1"/>
</dbReference>
<dbReference type="InterPro" id="IPR035897">
    <property type="entry name" value="Toll_tir_struct_dom_sf"/>
</dbReference>
<dbReference type="Proteomes" id="UP000001357">
    <property type="component" value="Unassembled WGS sequence"/>
</dbReference>
<evidence type="ECO:0000313" key="2">
    <source>
        <dbReference type="Proteomes" id="UP000001357"/>
    </source>
</evidence>
<evidence type="ECO:0008006" key="3">
    <source>
        <dbReference type="Google" id="ProtNLM"/>
    </source>
</evidence>
<keyword evidence="2" id="KW-1185">Reference proteome</keyword>
<dbReference type="KEGG" id="mbr:MONBRDRAFT_34485"/>
<sequence length="597" mass="66758">MPLFRQQLRPCAHAAHGKGAHTFYLISDLYGQPGSRVACPAPKPVFIHEWTPPSIMAVIRSACILIPLEEQSLLVPLAEQLEARSYGEALKLQMRQGKGGPQRVHIKTLCQPGLVTAIGPLDEQLLDQCLFSLEHLASAPVIVIVLSHVGFAALQSAHLEPSPLAAELALAVQLFRDKVVALDSSEIPPLPSDFVYSEDCTPLEGVQLGVLETMSEFQQVLFDRKCGVLTDRPSSSTADDAPKQDDRAEAIATEVERVVRKMHAQLRDVGVKAHQQILKRLRRVKRGIRPRTFINYLPSLDPSFKCKSRARLHHDFFLSYRQQAHGDFAPEVAACIDNMRRDDGVLKGDFHCFLDQRCLETGQPWRSGFLNVIRACNIIAILVSPLTLDRMRTADEFTDNVLLEWETALDMLGNKLCKLMVFCLDDPGRPFIMPAFDAFPDQPTPLPDDLVMKGDRHSVVPRRTIRQVVRGVLSVAQRHVVRPDPASDMPQVEAAALAAPADTQPTTLDRKRTELRRYTQTDKAAHDIASLMYEQFQTHYATTAHLKAMTSAFEQVWDGAREAARQSLEAMSTKFSSLSVCPSFEREKEREREKNVA</sequence>
<dbReference type="GeneID" id="5895536"/>
<dbReference type="InParanoid" id="A9VC14"/>
<dbReference type="STRING" id="81824.A9VC14"/>
<feature type="non-terminal residue" evidence="1">
    <location>
        <position position="597"/>
    </location>
</feature>
<proteinExistence type="predicted"/>
<accession>A9VC14</accession>
<protein>
    <recommendedName>
        <fullName evidence="3">TIR domain-containing protein</fullName>
    </recommendedName>
</protein>